<dbReference type="PANTHER" id="PTHR43088:SF1">
    <property type="entry name" value="SUBUNIT OF PYRUVATE:FLAVODOXIN OXIDOREDUCTASE"/>
    <property type="match status" value="1"/>
</dbReference>
<gene>
    <name evidence="4" type="ORF">A7E78_02855</name>
</gene>
<evidence type="ECO:0000256" key="1">
    <source>
        <dbReference type="ARBA" id="ARBA00023002"/>
    </source>
</evidence>
<proteinExistence type="predicted"/>
<dbReference type="KEGG" id="pef:A7E78_02855"/>
<organism evidence="4 5">
    <name type="scientific">Syntrophotalea acetylenivorans</name>
    <dbReference type="NCBI Taxonomy" id="1842532"/>
    <lineage>
        <taxon>Bacteria</taxon>
        <taxon>Pseudomonadati</taxon>
        <taxon>Thermodesulfobacteriota</taxon>
        <taxon>Desulfuromonadia</taxon>
        <taxon>Desulfuromonadales</taxon>
        <taxon>Syntrophotaleaceae</taxon>
        <taxon>Syntrophotalea</taxon>
    </lineage>
</organism>
<feature type="domain" description="Pyruvate flavodoxin/ferredoxin oxidoreductase pyrimidine binding" evidence="2">
    <location>
        <begin position="15"/>
        <end position="197"/>
    </location>
</feature>
<dbReference type="InterPro" id="IPR002880">
    <property type="entry name" value="Pyrv_Fd/Flavodoxin_OxRdtase_N"/>
</dbReference>
<dbReference type="NCBIfam" id="NF005507">
    <property type="entry name" value="PRK07119.1"/>
    <property type="match status" value="1"/>
</dbReference>
<dbReference type="STRING" id="1842532.A7E78_02855"/>
<evidence type="ECO:0000259" key="3">
    <source>
        <dbReference type="Pfam" id="PF17147"/>
    </source>
</evidence>
<dbReference type="CDD" id="cd07034">
    <property type="entry name" value="TPP_PYR_PFOR_IOR-alpha_like"/>
    <property type="match status" value="1"/>
</dbReference>
<dbReference type="GO" id="GO:0016491">
    <property type="term" value="F:oxidoreductase activity"/>
    <property type="evidence" value="ECO:0007669"/>
    <property type="project" value="UniProtKB-KW"/>
</dbReference>
<dbReference type="OrthoDB" id="9794954at2"/>
<keyword evidence="1" id="KW-0560">Oxidoreductase</keyword>
<reference evidence="4 5" key="1">
    <citation type="journal article" date="2017" name="Genome Announc.">
        <title>Complete Genome Sequences of Two Acetylene-Fermenting Pelobacter acetylenicus Strains.</title>
        <authorList>
            <person name="Sutton J.M."/>
            <person name="Baesman S.M."/>
            <person name="Fierst J.L."/>
            <person name="Poret-Peterson A.T."/>
            <person name="Oremland R.S."/>
            <person name="Dunlap D.S."/>
            <person name="Akob D.M."/>
        </authorList>
    </citation>
    <scope>NUCLEOTIDE SEQUENCE [LARGE SCALE GENOMIC DNA]</scope>
    <source>
        <strain evidence="4 5">SFB93</strain>
    </source>
</reference>
<dbReference type="Gene3D" id="3.40.50.920">
    <property type="match status" value="1"/>
</dbReference>
<dbReference type="Proteomes" id="UP000182517">
    <property type="component" value="Chromosome"/>
</dbReference>
<evidence type="ECO:0000313" key="5">
    <source>
        <dbReference type="Proteomes" id="UP000182517"/>
    </source>
</evidence>
<sequence>MLKKLVKGNEAVVIGALVAGCDAYYGYPITPASEIAHAASEYFLPLGKVFVQAECEIGAINMVFGSASSGLRTMTASSGPGISLKMEGISYLAGAELPCVIVDVQRVGPGLGNIGPEQSDYYQVVKGGGHGDYRAIVLAPASVEETYRMTIEAFDLADKWRTPVFLLTDATLGQMMEPIDVRQEPTQRSEKPWALDTKPESNNNLVTSIYLDFDDMEVHINQLHDKYQQITDSEAKAEVYGADVPDIVLTGYGITGRMLRSAVDLLKDQGINATLVRPQTLWPFPTKVYQQVVKSGVPVLSVELSRGQFVEDVRLSLPGHSVKHYGRVGGNLPGLDELVEQAKLCLEEAKNV</sequence>
<dbReference type="InterPro" id="IPR029061">
    <property type="entry name" value="THDP-binding"/>
</dbReference>
<dbReference type="SUPFAM" id="SSF52922">
    <property type="entry name" value="TK C-terminal domain-like"/>
    <property type="match status" value="1"/>
</dbReference>
<dbReference type="EMBL" id="CP015519">
    <property type="protein sequence ID" value="APG26870.1"/>
    <property type="molecule type" value="Genomic_DNA"/>
</dbReference>
<dbReference type="Gene3D" id="3.40.50.970">
    <property type="match status" value="1"/>
</dbReference>
<dbReference type="InterPro" id="IPR009014">
    <property type="entry name" value="Transketo_C/PFOR_II"/>
</dbReference>
<dbReference type="Pfam" id="PF17147">
    <property type="entry name" value="PFOR_II"/>
    <property type="match status" value="1"/>
</dbReference>
<name>A0A1L3GLU3_9BACT</name>
<keyword evidence="5" id="KW-1185">Reference proteome</keyword>
<dbReference type="InterPro" id="IPR052368">
    <property type="entry name" value="2-oxoacid_oxidoreductase"/>
</dbReference>
<dbReference type="Pfam" id="PF01855">
    <property type="entry name" value="POR_N"/>
    <property type="match status" value="1"/>
</dbReference>
<dbReference type="AlphaFoldDB" id="A0A1L3GLU3"/>
<evidence type="ECO:0000313" key="4">
    <source>
        <dbReference type="EMBL" id="APG26870.1"/>
    </source>
</evidence>
<dbReference type="SUPFAM" id="SSF52518">
    <property type="entry name" value="Thiamin diphosphate-binding fold (THDP-binding)"/>
    <property type="match status" value="1"/>
</dbReference>
<dbReference type="PANTHER" id="PTHR43088">
    <property type="entry name" value="SUBUNIT OF PYRUVATE:FLAVODOXIN OXIDOREDUCTASE-RELATED"/>
    <property type="match status" value="1"/>
</dbReference>
<feature type="domain" description="Pyruvate:ferredoxin oxidoreductase core" evidence="3">
    <location>
        <begin position="246"/>
        <end position="336"/>
    </location>
</feature>
<evidence type="ECO:0000259" key="2">
    <source>
        <dbReference type="Pfam" id="PF01855"/>
    </source>
</evidence>
<dbReference type="PROSITE" id="PS51257">
    <property type="entry name" value="PROKAR_LIPOPROTEIN"/>
    <property type="match status" value="1"/>
</dbReference>
<dbReference type="InterPro" id="IPR033412">
    <property type="entry name" value="PFOR_II"/>
</dbReference>
<accession>A0A1L3GLU3</accession>
<protein>
    <submittedName>
        <fullName evidence="4">3-methyl-2-oxobutanoate dehydrogenase subunit VorB</fullName>
    </submittedName>
</protein>